<protein>
    <submittedName>
        <fullName evidence="1">Uncharacterized protein</fullName>
    </submittedName>
</protein>
<evidence type="ECO:0000313" key="2">
    <source>
        <dbReference type="Proteomes" id="UP000217790"/>
    </source>
</evidence>
<reference evidence="2" key="1">
    <citation type="journal article" date="2017" name="Nat. Ecol. Evol.">
        <title>Genome expansion and lineage-specific genetic innovations in the forest pathogenic fungi Armillaria.</title>
        <authorList>
            <person name="Sipos G."/>
            <person name="Prasanna A.N."/>
            <person name="Walter M.C."/>
            <person name="O'Connor E."/>
            <person name="Balint B."/>
            <person name="Krizsan K."/>
            <person name="Kiss B."/>
            <person name="Hess J."/>
            <person name="Varga T."/>
            <person name="Slot J."/>
            <person name="Riley R."/>
            <person name="Boka B."/>
            <person name="Rigling D."/>
            <person name="Barry K."/>
            <person name="Lee J."/>
            <person name="Mihaltcheva S."/>
            <person name="LaButti K."/>
            <person name="Lipzen A."/>
            <person name="Waldron R."/>
            <person name="Moloney N.M."/>
            <person name="Sperisen C."/>
            <person name="Kredics L."/>
            <person name="Vagvoelgyi C."/>
            <person name="Patrignani A."/>
            <person name="Fitzpatrick D."/>
            <person name="Nagy I."/>
            <person name="Doyle S."/>
            <person name="Anderson J.B."/>
            <person name="Grigoriev I.V."/>
            <person name="Gueldener U."/>
            <person name="Muensterkoetter M."/>
            <person name="Nagy L.G."/>
        </authorList>
    </citation>
    <scope>NUCLEOTIDE SEQUENCE [LARGE SCALE GENOMIC DNA]</scope>
    <source>
        <strain evidence="2">Ar21-2</strain>
    </source>
</reference>
<keyword evidence="2" id="KW-1185">Reference proteome</keyword>
<gene>
    <name evidence="1" type="ORF">ARMGADRAFT_57233</name>
</gene>
<dbReference type="AlphaFoldDB" id="A0A2H3EAW9"/>
<evidence type="ECO:0000313" key="1">
    <source>
        <dbReference type="EMBL" id="PBL04556.1"/>
    </source>
</evidence>
<proteinExistence type="predicted"/>
<name>A0A2H3EAW9_ARMGA</name>
<dbReference type="InParanoid" id="A0A2H3EAW9"/>
<organism evidence="1 2">
    <name type="scientific">Armillaria gallica</name>
    <name type="common">Bulbous honey fungus</name>
    <name type="synonym">Armillaria bulbosa</name>
    <dbReference type="NCBI Taxonomy" id="47427"/>
    <lineage>
        <taxon>Eukaryota</taxon>
        <taxon>Fungi</taxon>
        <taxon>Dikarya</taxon>
        <taxon>Basidiomycota</taxon>
        <taxon>Agaricomycotina</taxon>
        <taxon>Agaricomycetes</taxon>
        <taxon>Agaricomycetidae</taxon>
        <taxon>Agaricales</taxon>
        <taxon>Marasmiineae</taxon>
        <taxon>Physalacriaceae</taxon>
        <taxon>Armillaria</taxon>
    </lineage>
</organism>
<sequence length="184" mass="20562">MLPCAGTQFYRAEIRWHPFSQILNSWIAQASTLGCDEEELCLITDTEFTLDVGLETYYGSFRLCDTFMCEDPHILSLSISAPSLDYQTNKVSCPVFTWYDMGSEMSLVEVEVVFGVTVCIWGGLGKLCGTQRMLTTIPELNTDYGFDPTCGGADVCEYFGWPLMEILDVSTGGRKICVCCVYNH</sequence>
<dbReference type="EMBL" id="KZ293644">
    <property type="protein sequence ID" value="PBL04556.1"/>
    <property type="molecule type" value="Genomic_DNA"/>
</dbReference>
<dbReference type="OrthoDB" id="2997545at2759"/>
<dbReference type="Proteomes" id="UP000217790">
    <property type="component" value="Unassembled WGS sequence"/>
</dbReference>
<accession>A0A2H3EAW9</accession>